<evidence type="ECO:0000256" key="1">
    <source>
        <dbReference type="SAM" id="MobiDB-lite"/>
    </source>
</evidence>
<reference evidence="2 3" key="1">
    <citation type="submission" date="2018-07" db="EMBL/GenBank/DDBJ databases">
        <title>A high quality draft genome assembly of the barn swallow (H. rustica rustica).</title>
        <authorList>
            <person name="Formenti G."/>
            <person name="Chiara M."/>
            <person name="Poveda L."/>
            <person name="Francoijs K.-J."/>
            <person name="Bonisoli-Alquati A."/>
            <person name="Canova L."/>
            <person name="Gianfranceschi L."/>
            <person name="Horner D.S."/>
            <person name="Saino N."/>
        </authorList>
    </citation>
    <scope>NUCLEOTIDE SEQUENCE [LARGE SCALE GENOMIC DNA]</scope>
    <source>
        <strain evidence="2">Chelidonia</strain>
        <tissue evidence="2">Blood</tissue>
    </source>
</reference>
<dbReference type="Proteomes" id="UP000269221">
    <property type="component" value="Unassembled WGS sequence"/>
</dbReference>
<comment type="caution">
    <text evidence="2">The sequence shown here is derived from an EMBL/GenBank/DDBJ whole genome shotgun (WGS) entry which is preliminary data.</text>
</comment>
<organism evidence="2 3">
    <name type="scientific">Hirundo rustica rustica</name>
    <dbReference type="NCBI Taxonomy" id="333673"/>
    <lineage>
        <taxon>Eukaryota</taxon>
        <taxon>Metazoa</taxon>
        <taxon>Chordata</taxon>
        <taxon>Craniata</taxon>
        <taxon>Vertebrata</taxon>
        <taxon>Euteleostomi</taxon>
        <taxon>Archelosauria</taxon>
        <taxon>Archosauria</taxon>
        <taxon>Dinosauria</taxon>
        <taxon>Saurischia</taxon>
        <taxon>Theropoda</taxon>
        <taxon>Coelurosauria</taxon>
        <taxon>Aves</taxon>
        <taxon>Neognathae</taxon>
        <taxon>Neoaves</taxon>
        <taxon>Telluraves</taxon>
        <taxon>Australaves</taxon>
        <taxon>Passeriformes</taxon>
        <taxon>Sylvioidea</taxon>
        <taxon>Hirundinidae</taxon>
        <taxon>Hirundo</taxon>
    </lineage>
</organism>
<keyword evidence="3" id="KW-1185">Reference proteome</keyword>
<evidence type="ECO:0000313" key="2">
    <source>
        <dbReference type="EMBL" id="RMB99681.1"/>
    </source>
</evidence>
<dbReference type="EMBL" id="QRBI01000148">
    <property type="protein sequence ID" value="RMB99681.1"/>
    <property type="molecule type" value="Genomic_DNA"/>
</dbReference>
<protein>
    <submittedName>
        <fullName evidence="2">Uncharacterized protein</fullName>
    </submittedName>
</protein>
<evidence type="ECO:0000313" key="3">
    <source>
        <dbReference type="Proteomes" id="UP000269221"/>
    </source>
</evidence>
<feature type="region of interest" description="Disordered" evidence="1">
    <location>
        <begin position="1"/>
        <end position="63"/>
    </location>
</feature>
<feature type="compositionally biased region" description="Polar residues" evidence="1">
    <location>
        <begin position="33"/>
        <end position="58"/>
    </location>
</feature>
<gene>
    <name evidence="2" type="ORF">DUI87_23936</name>
</gene>
<dbReference type="OrthoDB" id="10507606at2759"/>
<proteinExistence type="predicted"/>
<sequence length="131" mass="14662">MDVPLRADTKNLELTGQKDIGQNPQDKGETNKDNSATVLNQLQNPSSRLSINHQSSITGAPCDRRRTGYLTAIDDTPGTDHDRERTVLGPTIACTLRRDSHLENKWLLKKVDQDSHKLPTRQQFQSPFVTG</sequence>
<accession>A0A3M0JFA6</accession>
<name>A0A3M0JFA6_HIRRU</name>
<dbReference type="AlphaFoldDB" id="A0A3M0JFA6"/>
<feature type="compositionally biased region" description="Basic and acidic residues" evidence="1">
    <location>
        <begin position="1"/>
        <end position="11"/>
    </location>
</feature>